<proteinExistence type="predicted"/>
<dbReference type="CDD" id="cd08545">
    <property type="entry name" value="YcnI_like"/>
    <property type="match status" value="1"/>
</dbReference>
<name>A0ABN2QTN9_9ACTN</name>
<keyword evidence="5" id="KW-1185">Reference proteome</keyword>
<dbReference type="Gene3D" id="2.60.40.2230">
    <property type="entry name" value="Uncharacterised protein YcnI-like PF07987, DUF1775"/>
    <property type="match status" value="1"/>
</dbReference>
<dbReference type="Pfam" id="PF07987">
    <property type="entry name" value="DUF1775"/>
    <property type="match status" value="1"/>
</dbReference>
<evidence type="ECO:0000256" key="2">
    <source>
        <dbReference type="SAM" id="Phobius"/>
    </source>
</evidence>
<dbReference type="InterPro" id="IPR012533">
    <property type="entry name" value="YcnI-copper_dom"/>
</dbReference>
<comment type="caution">
    <text evidence="4">The sequence shown here is derived from an EMBL/GenBank/DDBJ whole genome shotgun (WGS) entry which is preliminary data.</text>
</comment>
<keyword evidence="2" id="KW-0812">Transmembrane</keyword>
<evidence type="ECO:0000259" key="3">
    <source>
        <dbReference type="Pfam" id="PF07987"/>
    </source>
</evidence>
<feature type="domain" description="YncI copper-binding" evidence="3">
    <location>
        <begin position="54"/>
        <end position="198"/>
    </location>
</feature>
<reference evidence="4 5" key="1">
    <citation type="journal article" date="2019" name="Int. J. Syst. Evol. Microbiol.">
        <title>The Global Catalogue of Microorganisms (GCM) 10K type strain sequencing project: providing services to taxonomists for standard genome sequencing and annotation.</title>
        <authorList>
            <consortium name="The Broad Institute Genomics Platform"/>
            <consortium name="The Broad Institute Genome Sequencing Center for Infectious Disease"/>
            <person name="Wu L."/>
            <person name="Ma J."/>
        </authorList>
    </citation>
    <scope>NUCLEOTIDE SEQUENCE [LARGE SCALE GENOMIC DNA]</scope>
    <source>
        <strain evidence="4 5">JCM 16013</strain>
    </source>
</reference>
<keyword evidence="2" id="KW-0472">Membrane</keyword>
<accession>A0ABN2QTN9</accession>
<protein>
    <submittedName>
        <fullName evidence="4">YcnI family protein</fullName>
    </submittedName>
</protein>
<evidence type="ECO:0000256" key="1">
    <source>
        <dbReference type="SAM" id="MobiDB-lite"/>
    </source>
</evidence>
<dbReference type="EMBL" id="BAAAQM010000004">
    <property type="protein sequence ID" value="GAA1957873.1"/>
    <property type="molecule type" value="Genomic_DNA"/>
</dbReference>
<feature type="transmembrane region" description="Helical" evidence="2">
    <location>
        <begin position="246"/>
        <end position="266"/>
    </location>
</feature>
<organism evidence="4 5">
    <name type="scientific">Catenulispora subtropica</name>
    <dbReference type="NCBI Taxonomy" id="450798"/>
    <lineage>
        <taxon>Bacteria</taxon>
        <taxon>Bacillati</taxon>
        <taxon>Actinomycetota</taxon>
        <taxon>Actinomycetes</taxon>
        <taxon>Catenulisporales</taxon>
        <taxon>Catenulisporaceae</taxon>
        <taxon>Catenulispora</taxon>
    </lineage>
</organism>
<sequence>MRTPTVIDLSRRARDLNPGMGMTTKLTSGTRRTAVLLATAAVSLVAAAAVASAHVTVNPNTAQQGSYTKVSFRVPNEEKDQSTTSVEVDLPADHPIASVSVKPVPGWTATATTSTLATPIKTDDGDVTQAVTKIVWTGGKIDPGQFQEFDVSMGPLPKDTDQLVFKALQTYSDGNVVRWIDVPQAGQEADHPAPVLHLTAAGAAAAGGTSAANGAATPSASSSPSVALSASSDSGKKNDGDTAARALGIAGLGVGVLGFGTAIVALRRKNTAGS</sequence>
<dbReference type="Proteomes" id="UP001499854">
    <property type="component" value="Unassembled WGS sequence"/>
</dbReference>
<gene>
    <name evidence="4" type="ORF">GCM10009838_12440</name>
</gene>
<dbReference type="InterPro" id="IPR038507">
    <property type="entry name" value="YcnI-like_sf"/>
</dbReference>
<evidence type="ECO:0000313" key="5">
    <source>
        <dbReference type="Proteomes" id="UP001499854"/>
    </source>
</evidence>
<keyword evidence="2" id="KW-1133">Transmembrane helix</keyword>
<feature type="compositionally biased region" description="Low complexity" evidence="1">
    <location>
        <begin position="208"/>
        <end position="233"/>
    </location>
</feature>
<feature type="region of interest" description="Disordered" evidence="1">
    <location>
        <begin position="208"/>
        <end position="239"/>
    </location>
</feature>
<evidence type="ECO:0000313" key="4">
    <source>
        <dbReference type="EMBL" id="GAA1957873.1"/>
    </source>
</evidence>